<feature type="transmembrane region" description="Helical" evidence="6">
    <location>
        <begin position="373"/>
        <end position="392"/>
    </location>
</feature>
<keyword evidence="3 6" id="KW-0812">Transmembrane</keyword>
<feature type="transmembrane region" description="Helical" evidence="6">
    <location>
        <begin position="228"/>
        <end position="247"/>
    </location>
</feature>
<feature type="transmembrane region" description="Helical" evidence="6">
    <location>
        <begin position="267"/>
        <end position="289"/>
    </location>
</feature>
<evidence type="ECO:0000256" key="4">
    <source>
        <dbReference type="ARBA" id="ARBA00022989"/>
    </source>
</evidence>
<keyword evidence="5 6" id="KW-0472">Membrane</keyword>
<organism evidence="7 8">
    <name type="scientific">Candidatus Staskawiczbacteria bacterium RIFOXYB1_FULL_37_44</name>
    <dbReference type="NCBI Taxonomy" id="1802223"/>
    <lineage>
        <taxon>Bacteria</taxon>
        <taxon>Candidatus Staskawicziibacteriota</taxon>
    </lineage>
</organism>
<feature type="transmembrane region" description="Helical" evidence="6">
    <location>
        <begin position="398"/>
        <end position="421"/>
    </location>
</feature>
<feature type="transmembrane region" description="Helical" evidence="6">
    <location>
        <begin position="459"/>
        <end position="483"/>
    </location>
</feature>
<evidence type="ECO:0000313" key="8">
    <source>
        <dbReference type="Proteomes" id="UP000178650"/>
    </source>
</evidence>
<dbReference type="AlphaFoldDB" id="A0A1G2IZQ2"/>
<dbReference type="GO" id="GO:0005886">
    <property type="term" value="C:plasma membrane"/>
    <property type="evidence" value="ECO:0007669"/>
    <property type="project" value="UniProtKB-SubCell"/>
</dbReference>
<proteinExistence type="predicted"/>
<feature type="transmembrane region" description="Helical" evidence="6">
    <location>
        <begin position="132"/>
        <end position="154"/>
    </location>
</feature>
<evidence type="ECO:0000256" key="5">
    <source>
        <dbReference type="ARBA" id="ARBA00023136"/>
    </source>
</evidence>
<feature type="transmembrane region" description="Helical" evidence="6">
    <location>
        <begin position="28"/>
        <end position="49"/>
    </location>
</feature>
<evidence type="ECO:0000256" key="1">
    <source>
        <dbReference type="ARBA" id="ARBA00004651"/>
    </source>
</evidence>
<feature type="transmembrane region" description="Helical" evidence="6">
    <location>
        <begin position="433"/>
        <end position="453"/>
    </location>
</feature>
<comment type="caution">
    <text evidence="7">The sequence shown here is derived from an EMBL/GenBank/DDBJ whole genome shotgun (WGS) entry which is preliminary data.</text>
</comment>
<reference evidence="7 8" key="1">
    <citation type="journal article" date="2016" name="Nat. Commun.">
        <title>Thousands of microbial genomes shed light on interconnected biogeochemical processes in an aquifer system.</title>
        <authorList>
            <person name="Anantharaman K."/>
            <person name="Brown C.T."/>
            <person name="Hug L.A."/>
            <person name="Sharon I."/>
            <person name="Castelle C.J."/>
            <person name="Probst A.J."/>
            <person name="Thomas B.C."/>
            <person name="Singh A."/>
            <person name="Wilkins M.J."/>
            <person name="Karaoz U."/>
            <person name="Brodie E.L."/>
            <person name="Williams K.H."/>
            <person name="Hubbard S.S."/>
            <person name="Banfield J.F."/>
        </authorList>
    </citation>
    <scope>NUCLEOTIDE SEQUENCE [LARGE SCALE GENOMIC DNA]</scope>
</reference>
<dbReference type="InterPro" id="IPR002797">
    <property type="entry name" value="Polysacc_synth"/>
</dbReference>
<dbReference type="Proteomes" id="UP000178650">
    <property type="component" value="Unassembled WGS sequence"/>
</dbReference>
<comment type="subcellular location">
    <subcellularLocation>
        <location evidence="1">Cell membrane</location>
        <topology evidence="1">Multi-pass membrane protein</topology>
    </subcellularLocation>
</comment>
<feature type="transmembrane region" description="Helical" evidence="6">
    <location>
        <begin position="61"/>
        <end position="84"/>
    </location>
</feature>
<dbReference type="Pfam" id="PF01943">
    <property type="entry name" value="Polysacc_synt"/>
    <property type="match status" value="1"/>
</dbReference>
<dbReference type="STRING" id="1802223.A2358_01380"/>
<feature type="transmembrane region" description="Helical" evidence="6">
    <location>
        <begin position="105"/>
        <end position="126"/>
    </location>
</feature>
<evidence type="ECO:0000313" key="7">
    <source>
        <dbReference type="EMBL" id="OGZ79598.1"/>
    </source>
</evidence>
<dbReference type="PANTHER" id="PTHR30250:SF11">
    <property type="entry name" value="O-ANTIGEN TRANSPORTER-RELATED"/>
    <property type="match status" value="1"/>
</dbReference>
<evidence type="ECO:0000256" key="6">
    <source>
        <dbReference type="SAM" id="Phobius"/>
    </source>
</evidence>
<feature type="transmembrane region" description="Helical" evidence="6">
    <location>
        <begin position="188"/>
        <end position="208"/>
    </location>
</feature>
<accession>A0A1G2IZQ2</accession>
<sequence length="493" mass="56193">MKTNNKILQFKSLLWGNKTVKQTIFKNSFWLIFAEGINKVVKLFLLIYIAKIFGPLEYGKFSFALAFIGLFAIFPNFLSPSIIVREFSGDKEKEKEFSSVLTFRIIFGILALISITIGSFFITHDISVRKLIFILAFYIQIDSLSDFLSLFFQARQRMEYQSFSKITKSILLVGFAFFLIFIDPSIQNLGYGYLLSSILAMILILFFFHKKIYPISISLNKKIWQRYFSLLWPVALAGFFLSLTAQMDAVIMGRMNMISQIGYYSAALKILAGVFIPLALLNIVFYPAINKAFIEGKEKFQKIWDFQISLMVSLLLPLLVGCIVLAPKIINFIYGGSYSASILVFQILLFSGIIVFINKLFSQVLYILNRQNMFLWINLVGAVVNIGLNLFLIPRFGIYGAAVVNLITFSVIFVITIAILRKFISISFFDSKFFVTSAISGLACIVMYFAISVPKVYDLHVVFSVFIGMVIYSTIFFISKFFLKNIGLVKEIF</sequence>
<evidence type="ECO:0000256" key="2">
    <source>
        <dbReference type="ARBA" id="ARBA00022475"/>
    </source>
</evidence>
<evidence type="ECO:0000256" key="3">
    <source>
        <dbReference type="ARBA" id="ARBA00022692"/>
    </source>
</evidence>
<dbReference type="EMBL" id="MHPJ01000001">
    <property type="protein sequence ID" value="OGZ79598.1"/>
    <property type="molecule type" value="Genomic_DNA"/>
</dbReference>
<dbReference type="PANTHER" id="PTHR30250">
    <property type="entry name" value="PST FAMILY PREDICTED COLANIC ACID TRANSPORTER"/>
    <property type="match status" value="1"/>
</dbReference>
<feature type="transmembrane region" description="Helical" evidence="6">
    <location>
        <begin position="340"/>
        <end position="361"/>
    </location>
</feature>
<protein>
    <submittedName>
        <fullName evidence="7">Uncharacterized protein</fullName>
    </submittedName>
</protein>
<gene>
    <name evidence="7" type="ORF">A2358_01380</name>
</gene>
<keyword evidence="2" id="KW-1003">Cell membrane</keyword>
<name>A0A1G2IZQ2_9BACT</name>
<feature type="transmembrane region" description="Helical" evidence="6">
    <location>
        <begin position="166"/>
        <end position="182"/>
    </location>
</feature>
<feature type="transmembrane region" description="Helical" evidence="6">
    <location>
        <begin position="310"/>
        <end position="334"/>
    </location>
</feature>
<keyword evidence="4 6" id="KW-1133">Transmembrane helix</keyword>
<dbReference type="CDD" id="cd13128">
    <property type="entry name" value="MATE_Wzx_like"/>
    <property type="match status" value="1"/>
</dbReference>
<dbReference type="InterPro" id="IPR050833">
    <property type="entry name" value="Poly_Biosynth_Transport"/>
</dbReference>